<comment type="caution">
    <text evidence="1">The sequence shown here is derived from an EMBL/GenBank/DDBJ whole genome shotgun (WGS) entry which is preliminary data.</text>
</comment>
<dbReference type="InterPro" id="IPR007263">
    <property type="entry name" value="DCC1-like"/>
</dbReference>
<dbReference type="GO" id="GO:0015035">
    <property type="term" value="F:protein-disulfide reductase activity"/>
    <property type="evidence" value="ECO:0007669"/>
    <property type="project" value="InterPro"/>
</dbReference>
<dbReference type="OrthoDB" id="2150473at2759"/>
<accession>A0A507ER25</accession>
<evidence type="ECO:0000313" key="1">
    <source>
        <dbReference type="EMBL" id="TPX66533.1"/>
    </source>
</evidence>
<dbReference type="SUPFAM" id="SSF52833">
    <property type="entry name" value="Thioredoxin-like"/>
    <property type="match status" value="1"/>
</dbReference>
<keyword evidence="2" id="KW-1185">Reference proteome</keyword>
<protein>
    <recommendedName>
        <fullName evidence="3">DUF393 domain-containing protein</fullName>
    </recommendedName>
</protein>
<dbReference type="InterPro" id="IPR036249">
    <property type="entry name" value="Thioredoxin-like_sf"/>
</dbReference>
<dbReference type="Pfam" id="PF04134">
    <property type="entry name" value="DCC1-like"/>
    <property type="match status" value="1"/>
</dbReference>
<gene>
    <name evidence="1" type="ORF">CcCBS67573_g07790</name>
</gene>
<name>A0A507ER25_9FUNG</name>
<dbReference type="Proteomes" id="UP000320333">
    <property type="component" value="Unassembled WGS sequence"/>
</dbReference>
<evidence type="ECO:0000313" key="2">
    <source>
        <dbReference type="Proteomes" id="UP000320333"/>
    </source>
</evidence>
<dbReference type="EMBL" id="QEAP01000436">
    <property type="protein sequence ID" value="TPX66533.1"/>
    <property type="molecule type" value="Genomic_DNA"/>
</dbReference>
<reference evidence="1 2" key="1">
    <citation type="journal article" date="2019" name="Sci. Rep.">
        <title>Comparative genomics of chytrid fungi reveal insights into the obligate biotrophic and pathogenic lifestyle of Synchytrium endobioticum.</title>
        <authorList>
            <person name="van de Vossenberg B.T.L.H."/>
            <person name="Warris S."/>
            <person name="Nguyen H.D.T."/>
            <person name="van Gent-Pelzer M.P.E."/>
            <person name="Joly D.L."/>
            <person name="van de Geest H.C."/>
            <person name="Bonants P.J.M."/>
            <person name="Smith D.S."/>
            <person name="Levesque C.A."/>
            <person name="van der Lee T.A.J."/>
        </authorList>
    </citation>
    <scope>NUCLEOTIDE SEQUENCE [LARGE SCALE GENOMIC DNA]</scope>
    <source>
        <strain evidence="1 2">CBS 675.73</strain>
    </source>
</reference>
<dbReference type="AlphaFoldDB" id="A0A507ER25"/>
<proteinExistence type="predicted"/>
<evidence type="ECO:0008006" key="3">
    <source>
        <dbReference type="Google" id="ProtNLM"/>
    </source>
</evidence>
<sequence length="184" mass="21122">MVVRSLLSPSVTLGRRSFGLLNSHPATGRPYSTTTSTNNTSPTVRVWWDSACPLCTREINLMKRLDQSHRKRIDFVDIRRDSEAVQACPISTQDLIQRFHAQRISTTSHEQRDLVINKQQPILSGAAAFALMWTELPAPLRWVGVAAQRSPLLLSVAEKSYVWFLEHLRPSLQRWVTRYDRMPR</sequence>
<organism evidence="1 2">
    <name type="scientific">Chytriomyces confervae</name>
    <dbReference type="NCBI Taxonomy" id="246404"/>
    <lineage>
        <taxon>Eukaryota</taxon>
        <taxon>Fungi</taxon>
        <taxon>Fungi incertae sedis</taxon>
        <taxon>Chytridiomycota</taxon>
        <taxon>Chytridiomycota incertae sedis</taxon>
        <taxon>Chytridiomycetes</taxon>
        <taxon>Chytridiales</taxon>
        <taxon>Chytriomycetaceae</taxon>
        <taxon>Chytriomyces</taxon>
    </lineage>
</organism>